<feature type="chain" id="PRO_5042547710" description="Secreted protein" evidence="1">
    <location>
        <begin position="24"/>
        <end position="186"/>
    </location>
</feature>
<name>A0AAJ6BPT6_9SPHN</name>
<reference evidence="2" key="1">
    <citation type="submission" date="2023-03" db="EMBL/GenBank/DDBJ databases">
        <title>Andean soil-derived lignocellulolytic bacterial consortium as a source of novel taxa and putative plastic-active enzymes.</title>
        <authorList>
            <person name="Diaz-Garcia L."/>
            <person name="Chuvochina M."/>
            <person name="Feuerriegel G."/>
            <person name="Bunk B."/>
            <person name="Sproer C."/>
            <person name="Streit W.R."/>
            <person name="Rodriguez L.M."/>
            <person name="Overmann J."/>
            <person name="Jimenez D.J."/>
        </authorList>
    </citation>
    <scope>NUCLEOTIDE SEQUENCE</scope>
    <source>
        <strain evidence="2">MAG 26</strain>
    </source>
</reference>
<dbReference type="Proteomes" id="UP001218362">
    <property type="component" value="Chromosome"/>
</dbReference>
<gene>
    <name evidence="2" type="ORF">P0Y56_01500</name>
</gene>
<evidence type="ECO:0000256" key="1">
    <source>
        <dbReference type="SAM" id="SignalP"/>
    </source>
</evidence>
<evidence type="ECO:0008006" key="4">
    <source>
        <dbReference type="Google" id="ProtNLM"/>
    </source>
</evidence>
<evidence type="ECO:0000313" key="3">
    <source>
        <dbReference type="Proteomes" id="UP001218362"/>
    </source>
</evidence>
<proteinExistence type="predicted"/>
<dbReference type="EMBL" id="CP119316">
    <property type="protein sequence ID" value="WEK46988.1"/>
    <property type="molecule type" value="Genomic_DNA"/>
</dbReference>
<protein>
    <recommendedName>
        <fullName evidence="4">Secreted protein</fullName>
    </recommendedName>
</protein>
<feature type="signal peptide" evidence="1">
    <location>
        <begin position="1"/>
        <end position="23"/>
    </location>
</feature>
<keyword evidence="1" id="KW-0732">Signal</keyword>
<organism evidence="2 3">
    <name type="scientific">Candidatus Andeanibacterium colombiense</name>
    <dbReference type="NCBI Taxonomy" id="3121345"/>
    <lineage>
        <taxon>Bacteria</taxon>
        <taxon>Pseudomonadati</taxon>
        <taxon>Pseudomonadota</taxon>
        <taxon>Alphaproteobacteria</taxon>
        <taxon>Sphingomonadales</taxon>
        <taxon>Sphingomonadaceae</taxon>
        <taxon>Candidatus Andeanibacterium</taxon>
    </lineage>
</organism>
<dbReference type="KEGG" id="acob:P0Y56_01500"/>
<sequence length="186" mass="19855">MRFPKSVALLALVGLTASQGASAQQQCVSGSEIASLFVYAVPPTLEAVKNSCDGQLAPDGFFARGSTKLSARYVALQNDTWPKARRALLMAIASQQNKNGKKTQVQGLGGVDPLKMAEALPDNVARPLVETLIMQKVAEKVKPDQCRTLERIFGAMAPFDPRDAGMLLGVAMPLVGLKDPKVCDDE</sequence>
<evidence type="ECO:0000313" key="2">
    <source>
        <dbReference type="EMBL" id="WEK46988.1"/>
    </source>
</evidence>
<dbReference type="AlphaFoldDB" id="A0AAJ6BPT6"/>
<accession>A0AAJ6BPT6</accession>